<reference evidence="9" key="2">
    <citation type="submission" date="2025-08" db="UniProtKB">
        <authorList>
            <consortium name="Ensembl"/>
        </authorList>
    </citation>
    <scope>IDENTIFICATION</scope>
    <source>
        <strain evidence="9">breed Abyssinian</strain>
    </source>
</reference>
<feature type="transmembrane region" description="Helical" evidence="7">
    <location>
        <begin position="327"/>
        <end position="360"/>
    </location>
</feature>
<evidence type="ECO:0000313" key="9">
    <source>
        <dbReference type="Ensembl" id="ENSFCTP00005033426.1"/>
    </source>
</evidence>
<evidence type="ECO:0000256" key="6">
    <source>
        <dbReference type="ARBA" id="ARBA00023136"/>
    </source>
</evidence>
<dbReference type="InterPro" id="IPR007599">
    <property type="entry name" value="DER1"/>
</dbReference>
<reference evidence="9 10" key="1">
    <citation type="submission" date="2021-02" db="EMBL/GenBank/DDBJ databases">
        <title>Safari Cat Assemblies.</title>
        <authorList>
            <person name="Bredemeyer K.R."/>
            <person name="Murphy W.J."/>
        </authorList>
    </citation>
    <scope>NUCLEOTIDE SEQUENCE [LARGE SCALE GENOMIC DNA]</scope>
</reference>
<evidence type="ECO:0000256" key="3">
    <source>
        <dbReference type="ARBA" id="ARBA00022692"/>
    </source>
</evidence>
<evidence type="ECO:0000256" key="4">
    <source>
        <dbReference type="ARBA" id="ARBA00022824"/>
    </source>
</evidence>
<dbReference type="GeneTree" id="ENSGT00530000063156"/>
<accession>A0ABI7YH38</accession>
<protein>
    <recommendedName>
        <fullName evidence="7">Derlin</fullName>
    </recommendedName>
</protein>
<comment type="similarity">
    <text evidence="2 7">Belongs to the derlin family.</text>
</comment>
<comment type="caution">
    <text evidence="7">Lacks conserved residue(s) required for the propagation of feature annotation.</text>
</comment>
<keyword evidence="6 7" id="KW-0472">Membrane</keyword>
<organism evidence="9 10">
    <name type="scientific">Felis catus</name>
    <name type="common">Cat</name>
    <name type="synonym">Felis silvestris catus</name>
    <dbReference type="NCBI Taxonomy" id="9685"/>
    <lineage>
        <taxon>Eukaryota</taxon>
        <taxon>Metazoa</taxon>
        <taxon>Chordata</taxon>
        <taxon>Craniata</taxon>
        <taxon>Vertebrata</taxon>
        <taxon>Euteleostomi</taxon>
        <taxon>Mammalia</taxon>
        <taxon>Eutheria</taxon>
        <taxon>Laurasiatheria</taxon>
        <taxon>Carnivora</taxon>
        <taxon>Feliformia</taxon>
        <taxon>Felidae</taxon>
        <taxon>Felinae</taxon>
        <taxon>Felis</taxon>
    </lineage>
</organism>
<gene>
    <name evidence="9" type="primary">DERL2</name>
</gene>
<sequence length="466" mass="50950">QPTLPSLALGPFVIRHHTCRSLPVPEAVTASRPPPQHAVTLLALPARTRPLSSTKPSYLPSPRCFRPLREGRRGPAPAPSRRQGWDSLRAARLASAARGPPRSPDPAGRGPLPARSPLPPGPAACRDLGAGGARPGGRAPGGGAERGPVPARWSPEETQPRGPYPSEREGGETDHAPAPRHRLLPRRDGAAGSPATGGFRPPRTRAQAGRRRAPDWPAARGRASLRPGKGPGGKASCGRRGLVEGTGTDTPLLDVGGLQLELITPFQLYFNPELIFKHFQIWRLITNFLFFGPVGFNFLFNMIFLYRYCRMLEEGSFRGRTADFVFMFLFGGFLMTLFGLFVSLVFLGQAFTIMLVYVWSRRNPYVRMNFFGLLNFQAPFLPWVLMGFSLLLGNSVIVDLLGIAVGHIYFFLEDVFPNQPGGIRILKTPSILKAIFDTPDEDPNYNPLPEERPGGFAWGEGQRLGG</sequence>
<evidence type="ECO:0000256" key="7">
    <source>
        <dbReference type="RuleBase" id="RU363059"/>
    </source>
</evidence>
<dbReference type="Ensembl" id="ENSFCTT00005046628.1">
    <property type="protein sequence ID" value="ENSFCTP00005033426.1"/>
    <property type="gene ID" value="ENSFCTG00005016282.1"/>
</dbReference>
<evidence type="ECO:0000256" key="2">
    <source>
        <dbReference type="ARBA" id="ARBA00008917"/>
    </source>
</evidence>
<feature type="transmembrane region" description="Helical" evidence="7">
    <location>
        <begin position="281"/>
        <end position="306"/>
    </location>
</feature>
<keyword evidence="3 7" id="KW-0812">Transmembrane</keyword>
<dbReference type="Proteomes" id="UP000823872">
    <property type="component" value="Chromosome E1"/>
</dbReference>
<name>A0ABI7YH38_FELCA</name>
<keyword evidence="4 7" id="KW-0256">Endoplasmic reticulum</keyword>
<keyword evidence="5 7" id="KW-1133">Transmembrane helix</keyword>
<feature type="compositionally biased region" description="Basic and acidic residues" evidence="8">
    <location>
        <begin position="166"/>
        <end position="177"/>
    </location>
</feature>
<reference evidence="9" key="3">
    <citation type="submission" date="2025-09" db="UniProtKB">
        <authorList>
            <consortium name="Ensembl"/>
        </authorList>
    </citation>
    <scope>IDENTIFICATION</scope>
    <source>
        <strain evidence="9">breed Abyssinian</strain>
    </source>
</reference>
<feature type="compositionally biased region" description="Low complexity" evidence="8">
    <location>
        <begin position="79"/>
        <end position="113"/>
    </location>
</feature>
<feature type="transmembrane region" description="Helical" evidence="7">
    <location>
        <begin position="380"/>
        <end position="412"/>
    </location>
</feature>
<feature type="region of interest" description="Disordered" evidence="8">
    <location>
        <begin position="42"/>
        <end position="241"/>
    </location>
</feature>
<feature type="compositionally biased region" description="Gly residues" evidence="8">
    <location>
        <begin position="456"/>
        <end position="466"/>
    </location>
</feature>
<keyword evidence="10" id="KW-1185">Reference proteome</keyword>
<dbReference type="SUPFAM" id="SSF144091">
    <property type="entry name" value="Rhomboid-like"/>
    <property type="match status" value="1"/>
</dbReference>
<evidence type="ECO:0000256" key="1">
    <source>
        <dbReference type="ARBA" id="ARBA00004477"/>
    </source>
</evidence>
<dbReference type="InterPro" id="IPR035952">
    <property type="entry name" value="Rhomboid-like_sf"/>
</dbReference>
<proteinExistence type="inferred from homology"/>
<feature type="compositionally biased region" description="Gly residues" evidence="8">
    <location>
        <begin position="129"/>
        <end position="145"/>
    </location>
</feature>
<feature type="region of interest" description="Disordered" evidence="8">
    <location>
        <begin position="442"/>
        <end position="466"/>
    </location>
</feature>
<comment type="function">
    <text evidence="7">Functional component of endoplasmic reticulum-associated degradation (ERAD) for misfolded lumenal proteins. May act by forming a channel that allows the retrotranslocation of misfolded proteins into the cytosol where they are ubiquitinated and degraded by the proteasome.</text>
</comment>
<comment type="subcellular location">
    <subcellularLocation>
        <location evidence="1 7">Endoplasmic reticulum membrane</location>
        <topology evidence="1 7">Multi-pass membrane protein</topology>
    </subcellularLocation>
</comment>
<evidence type="ECO:0000313" key="10">
    <source>
        <dbReference type="Proteomes" id="UP000823872"/>
    </source>
</evidence>
<evidence type="ECO:0000256" key="8">
    <source>
        <dbReference type="SAM" id="MobiDB-lite"/>
    </source>
</evidence>
<evidence type="ECO:0000256" key="5">
    <source>
        <dbReference type="ARBA" id="ARBA00022989"/>
    </source>
</evidence>
<dbReference type="Pfam" id="PF04511">
    <property type="entry name" value="DER1"/>
    <property type="match status" value="1"/>
</dbReference>
<dbReference type="PANTHER" id="PTHR11009">
    <property type="entry name" value="DER1-LIKE PROTEIN, DERLIN"/>
    <property type="match status" value="1"/>
</dbReference>